<organism evidence="3 4">
    <name type="scientific">Kuraishia capsulata CBS 1993</name>
    <dbReference type="NCBI Taxonomy" id="1382522"/>
    <lineage>
        <taxon>Eukaryota</taxon>
        <taxon>Fungi</taxon>
        <taxon>Dikarya</taxon>
        <taxon>Ascomycota</taxon>
        <taxon>Saccharomycotina</taxon>
        <taxon>Pichiomycetes</taxon>
        <taxon>Pichiales</taxon>
        <taxon>Pichiaceae</taxon>
        <taxon>Kuraishia</taxon>
    </lineage>
</organism>
<dbReference type="RefSeq" id="XP_022461705.1">
    <property type="nucleotide sequence ID" value="XM_022601686.1"/>
</dbReference>
<dbReference type="Pfam" id="PF13593">
    <property type="entry name" value="SBF_like"/>
    <property type="match status" value="1"/>
</dbReference>
<reference evidence="3" key="2">
    <citation type="submission" date="2014-02" db="EMBL/GenBank/DDBJ databases">
        <title>Complete DNA sequence of /Kuraishia capsulata/ illustrates novel genomic features among budding yeasts (/Saccharomycotina/).</title>
        <authorList>
            <person name="Morales L."/>
            <person name="Noel B."/>
            <person name="Porcel B."/>
            <person name="Marcet-Houben M."/>
            <person name="Hullo M-F."/>
            <person name="Sacerdot C."/>
            <person name="Tekaia F."/>
            <person name="Leh-Louis V."/>
            <person name="Despons L."/>
            <person name="Khanna V."/>
            <person name="Aury J-M."/>
            <person name="Barbe V."/>
            <person name="Couloux A."/>
            <person name="Labadie K."/>
            <person name="Pelletier E."/>
            <person name="Souciet J-L."/>
            <person name="Boekhout T."/>
            <person name="Gabaldon T."/>
            <person name="Wincker P."/>
            <person name="Dujon B."/>
        </authorList>
    </citation>
    <scope>NUCLEOTIDE SEQUENCE</scope>
    <source>
        <strain evidence="3">CBS 1993</strain>
    </source>
</reference>
<dbReference type="InterPro" id="IPR038770">
    <property type="entry name" value="Na+/solute_symporter_sf"/>
</dbReference>
<feature type="compositionally biased region" description="Acidic residues" evidence="1">
    <location>
        <begin position="420"/>
        <end position="433"/>
    </location>
</feature>
<dbReference type="Proteomes" id="UP000019384">
    <property type="component" value="Unassembled WGS sequence"/>
</dbReference>
<keyword evidence="2" id="KW-0812">Transmembrane</keyword>
<feature type="transmembrane region" description="Helical" evidence="2">
    <location>
        <begin position="211"/>
        <end position="229"/>
    </location>
</feature>
<evidence type="ECO:0000313" key="3">
    <source>
        <dbReference type="EMBL" id="CDK29722.1"/>
    </source>
</evidence>
<dbReference type="PANTHER" id="PTHR18640">
    <property type="entry name" value="SOLUTE CARRIER FAMILY 10 MEMBER 7"/>
    <property type="match status" value="1"/>
</dbReference>
<dbReference type="Gene3D" id="1.20.1530.20">
    <property type="match status" value="1"/>
</dbReference>
<feature type="transmembrane region" description="Helical" evidence="2">
    <location>
        <begin position="279"/>
        <end position="301"/>
    </location>
</feature>
<evidence type="ECO:0000256" key="2">
    <source>
        <dbReference type="SAM" id="Phobius"/>
    </source>
</evidence>
<dbReference type="OrthoDB" id="188035at2759"/>
<protein>
    <submittedName>
        <fullName evidence="3">Uncharacterized protein</fullName>
    </submittedName>
</protein>
<reference evidence="3" key="1">
    <citation type="submission" date="2013-12" db="EMBL/GenBank/DDBJ databases">
        <authorList>
            <person name="Genoscope - CEA"/>
        </authorList>
    </citation>
    <scope>NUCLEOTIDE SEQUENCE</scope>
    <source>
        <strain evidence="3">CBS 1993</strain>
    </source>
</reference>
<feature type="compositionally biased region" description="Basic and acidic residues" evidence="1">
    <location>
        <begin position="435"/>
        <end position="450"/>
    </location>
</feature>
<dbReference type="EMBL" id="HG793131">
    <property type="protein sequence ID" value="CDK29722.1"/>
    <property type="molecule type" value="Genomic_DNA"/>
</dbReference>
<gene>
    <name evidence="3" type="ORF">KUCA_T00005715001</name>
</gene>
<accession>W6MV18</accession>
<dbReference type="GO" id="GO:0005886">
    <property type="term" value="C:plasma membrane"/>
    <property type="evidence" value="ECO:0007669"/>
    <property type="project" value="TreeGrafter"/>
</dbReference>
<feature type="transmembrane region" description="Helical" evidence="2">
    <location>
        <begin position="69"/>
        <end position="88"/>
    </location>
</feature>
<keyword evidence="2" id="KW-1133">Transmembrane helix</keyword>
<dbReference type="PANTHER" id="PTHR18640:SF5">
    <property type="entry name" value="SODIUM_BILE ACID COTRANSPORTER 7"/>
    <property type="match status" value="1"/>
</dbReference>
<dbReference type="HOGENOM" id="CLU_039013_3_0_1"/>
<evidence type="ECO:0000313" key="4">
    <source>
        <dbReference type="Proteomes" id="UP000019384"/>
    </source>
</evidence>
<dbReference type="GeneID" id="34523093"/>
<keyword evidence="4" id="KW-1185">Reference proteome</keyword>
<sequence>MANVGVRSSMDRGRTWLKEKSPWAYKVLSFIKAQMISYWFFEALAIFVALAYKYPSFARHGGTIRGEYSIGYGAVAVIFLGSGLSMSTKSLMKNMGHWRAHLVVLVLQFLITPAILYGFACAIRAAHNAVISDWMLVGLIVTACCPTTVASNVVMTKQADGNDLLTLCEVFIGNVLGAVITPALVQLFTTGEWSFANPANGSSVTRVYKDVFKQIGLSVFIPLFVGQVLQNLFPKPVKIFYTKTKFNKVGSFMLVLIMWSSFSTAFYQHAFTAVSHQSIIMICFFNVGIYVFFTVICFLISRPIFLLKVFKEEPDRVKHSTAYIWSYHLFRPFYYNRRDTVAIALCGAAKTAALGVSLVTAQYGDNSPHLGQLLVPLVLYQSEQVLTAGILTKFMKKWIHAGPEYKQELELKLKAKDEEEAVPVQEEVDEGSDEVFAREEKGAVEKLRDT</sequence>
<feature type="transmembrane region" description="Helical" evidence="2">
    <location>
        <begin position="249"/>
        <end position="267"/>
    </location>
</feature>
<dbReference type="AlphaFoldDB" id="W6MV18"/>
<proteinExistence type="predicted"/>
<feature type="transmembrane region" description="Helical" evidence="2">
    <location>
        <begin position="100"/>
        <end position="125"/>
    </location>
</feature>
<name>W6MV18_9ASCO</name>
<keyword evidence="2" id="KW-0472">Membrane</keyword>
<feature type="region of interest" description="Disordered" evidence="1">
    <location>
        <begin position="420"/>
        <end position="450"/>
    </location>
</feature>
<feature type="transmembrane region" description="Helical" evidence="2">
    <location>
        <begin position="36"/>
        <end position="54"/>
    </location>
</feature>
<feature type="transmembrane region" description="Helical" evidence="2">
    <location>
        <begin position="131"/>
        <end position="155"/>
    </location>
</feature>
<evidence type="ECO:0000256" key="1">
    <source>
        <dbReference type="SAM" id="MobiDB-lite"/>
    </source>
</evidence>
<feature type="transmembrane region" description="Helical" evidence="2">
    <location>
        <begin position="167"/>
        <end position="191"/>
    </location>
</feature>
<dbReference type="InterPro" id="IPR016833">
    <property type="entry name" value="Put_Na-Bile_cotransptr"/>
</dbReference>